<gene>
    <name evidence="11" type="ORF">E8L99_06255</name>
</gene>
<dbReference type="GO" id="GO:0005829">
    <property type="term" value="C:cytosol"/>
    <property type="evidence" value="ECO:0007669"/>
    <property type="project" value="TreeGrafter"/>
</dbReference>
<dbReference type="Pfam" id="PF01725">
    <property type="entry name" value="Ham1p_like"/>
    <property type="match status" value="1"/>
</dbReference>
<evidence type="ECO:0000256" key="7">
    <source>
        <dbReference type="ARBA" id="ARBA00023080"/>
    </source>
</evidence>
<evidence type="ECO:0000256" key="8">
    <source>
        <dbReference type="ARBA" id="ARBA00051875"/>
    </source>
</evidence>
<evidence type="ECO:0000256" key="2">
    <source>
        <dbReference type="ARBA" id="ARBA00011738"/>
    </source>
</evidence>
<keyword evidence="12" id="KW-1185">Reference proteome</keyword>
<dbReference type="InterPro" id="IPR020922">
    <property type="entry name" value="dITP/XTP_pyrophosphatase"/>
</dbReference>
<evidence type="ECO:0000256" key="4">
    <source>
        <dbReference type="ARBA" id="ARBA00022741"/>
    </source>
</evidence>
<dbReference type="EMBL" id="CP039865">
    <property type="protein sequence ID" value="QCK85397.1"/>
    <property type="molecule type" value="Genomic_DNA"/>
</dbReference>
<evidence type="ECO:0000256" key="1">
    <source>
        <dbReference type="ARBA" id="ARBA00008023"/>
    </source>
</evidence>
<dbReference type="PANTHER" id="PTHR11067">
    <property type="entry name" value="INOSINE TRIPHOSPHATE PYROPHOSPHATASE/HAM1 PROTEIN"/>
    <property type="match status" value="1"/>
</dbReference>
<comment type="catalytic activity">
    <reaction evidence="8 10">
        <text>dITP + H2O = dIMP + diphosphate + H(+)</text>
        <dbReference type="Rhea" id="RHEA:28342"/>
        <dbReference type="ChEBI" id="CHEBI:15377"/>
        <dbReference type="ChEBI" id="CHEBI:15378"/>
        <dbReference type="ChEBI" id="CHEBI:33019"/>
        <dbReference type="ChEBI" id="CHEBI:61194"/>
        <dbReference type="ChEBI" id="CHEBI:61382"/>
        <dbReference type="EC" id="3.6.1.66"/>
    </reaction>
</comment>
<feature type="active site" description="Proton acceptor" evidence="10">
    <location>
        <position position="77"/>
    </location>
</feature>
<dbReference type="GO" id="GO:0036220">
    <property type="term" value="F:ITP diphosphatase activity"/>
    <property type="evidence" value="ECO:0007669"/>
    <property type="project" value="UniProtKB-UniRule"/>
</dbReference>
<evidence type="ECO:0000313" key="12">
    <source>
        <dbReference type="Proteomes" id="UP000298588"/>
    </source>
</evidence>
<keyword evidence="7 10" id="KW-0546">Nucleotide metabolism</keyword>
<dbReference type="AlphaFoldDB" id="A0A4D7QJD1"/>
<comment type="function">
    <text evidence="10">Pyrophosphatase that catalyzes the hydrolysis of nucleoside triphosphates to their monophosphate derivatives, with a high preference for the non-canonical purine nucleotides XTP (xanthosine triphosphate), dITP (deoxyinosine triphosphate) and ITP. Seems to function as a house-cleaning enzyme that removes non-canonical purine nucleotides from the nucleotide pool, thus preventing their incorporation into DNA/RNA and avoiding chromosomal lesions.</text>
</comment>
<keyword evidence="3 10" id="KW-0479">Metal-binding</keyword>
<feature type="binding site" evidence="10">
    <location>
        <position position="185"/>
    </location>
    <ligand>
        <name>substrate</name>
    </ligand>
</feature>
<dbReference type="Proteomes" id="UP000298588">
    <property type="component" value="Chromosome"/>
</dbReference>
<comment type="subunit">
    <text evidence="2 10">Homodimer.</text>
</comment>
<dbReference type="GO" id="GO:0036222">
    <property type="term" value="F:XTP diphosphatase activity"/>
    <property type="evidence" value="ECO:0007669"/>
    <property type="project" value="UniProtKB-UniRule"/>
</dbReference>
<keyword evidence="4 10" id="KW-0547">Nucleotide-binding</keyword>
<dbReference type="GO" id="GO:0017111">
    <property type="term" value="F:ribonucleoside triphosphate phosphatase activity"/>
    <property type="evidence" value="ECO:0007669"/>
    <property type="project" value="InterPro"/>
</dbReference>
<evidence type="ECO:0000256" key="10">
    <source>
        <dbReference type="HAMAP-Rule" id="MF_01405"/>
    </source>
</evidence>
<feature type="binding site" evidence="10">
    <location>
        <begin position="197"/>
        <end position="198"/>
    </location>
    <ligand>
        <name>substrate</name>
    </ligand>
</feature>
<proteinExistence type="inferred from homology"/>
<dbReference type="GO" id="GO:0009146">
    <property type="term" value="P:purine nucleoside triphosphate catabolic process"/>
    <property type="evidence" value="ECO:0007669"/>
    <property type="project" value="UniProtKB-UniRule"/>
</dbReference>
<reference evidence="11 12" key="1">
    <citation type="submission" date="2019-04" db="EMBL/GenBank/DDBJ databases">
        <title>Phreatobacter aquaticus sp. nov.</title>
        <authorList>
            <person name="Choi A."/>
            <person name="Baek K."/>
        </authorList>
    </citation>
    <scope>NUCLEOTIDE SEQUENCE [LARGE SCALE GENOMIC DNA]</scope>
    <source>
        <strain evidence="11 12">NMCR1094</strain>
    </source>
</reference>
<dbReference type="GO" id="GO:0009117">
    <property type="term" value="P:nucleotide metabolic process"/>
    <property type="evidence" value="ECO:0007669"/>
    <property type="project" value="UniProtKB-KW"/>
</dbReference>
<dbReference type="HAMAP" id="MF_01405">
    <property type="entry name" value="Non_canon_purine_NTPase"/>
    <property type="match status" value="1"/>
</dbReference>
<dbReference type="PANTHER" id="PTHR11067:SF9">
    <property type="entry name" value="INOSINE TRIPHOSPHATE PYROPHOSPHATASE"/>
    <property type="match status" value="1"/>
</dbReference>
<dbReference type="KEGG" id="paqt:E8L99_06255"/>
<dbReference type="SUPFAM" id="SSF52972">
    <property type="entry name" value="ITPase-like"/>
    <property type="match status" value="1"/>
</dbReference>
<dbReference type="GO" id="GO:0046872">
    <property type="term" value="F:metal ion binding"/>
    <property type="evidence" value="ECO:0007669"/>
    <property type="project" value="UniProtKB-KW"/>
</dbReference>
<comment type="catalytic activity">
    <reaction evidence="10">
        <text>ITP + H2O = IMP + diphosphate + H(+)</text>
        <dbReference type="Rhea" id="RHEA:29399"/>
        <dbReference type="ChEBI" id="CHEBI:15377"/>
        <dbReference type="ChEBI" id="CHEBI:15378"/>
        <dbReference type="ChEBI" id="CHEBI:33019"/>
        <dbReference type="ChEBI" id="CHEBI:58053"/>
        <dbReference type="ChEBI" id="CHEBI:61402"/>
        <dbReference type="EC" id="3.6.1.66"/>
    </reaction>
</comment>
<sequence>MTSRHLAPGTKLVIATHNKGKLAEFRDLLRPYGIDIVSAAELGLPEPEETGTLYAENAAIKARAATTATGLPAISDDSGLAVDALDGAPGLFTADWAGNPRDFDAAMGRVNHELALRGITTTGARAHFVAALCVTWPDGDEAIFEGRVFGTLVWPPRGAAGFGYDPMFLPDGHQRTFGEMTATEKHGLPPEGQGLSHRARAFIGLAQTLLAKTA</sequence>
<comment type="catalytic activity">
    <reaction evidence="9 10">
        <text>XTP + H2O = XMP + diphosphate + H(+)</text>
        <dbReference type="Rhea" id="RHEA:28610"/>
        <dbReference type="ChEBI" id="CHEBI:15377"/>
        <dbReference type="ChEBI" id="CHEBI:15378"/>
        <dbReference type="ChEBI" id="CHEBI:33019"/>
        <dbReference type="ChEBI" id="CHEBI:57464"/>
        <dbReference type="ChEBI" id="CHEBI:61314"/>
        <dbReference type="EC" id="3.6.1.66"/>
    </reaction>
</comment>
<keyword evidence="6 10" id="KW-0460">Magnesium</keyword>
<evidence type="ECO:0000256" key="3">
    <source>
        <dbReference type="ARBA" id="ARBA00022723"/>
    </source>
</evidence>
<evidence type="ECO:0000313" key="11">
    <source>
        <dbReference type="EMBL" id="QCK85397.1"/>
    </source>
</evidence>
<accession>A0A4D7QJD1</accession>
<feature type="binding site" evidence="10">
    <location>
        <begin position="16"/>
        <end position="21"/>
    </location>
    <ligand>
        <name>substrate</name>
    </ligand>
</feature>
<evidence type="ECO:0000256" key="5">
    <source>
        <dbReference type="ARBA" id="ARBA00022801"/>
    </source>
</evidence>
<dbReference type="CDD" id="cd00515">
    <property type="entry name" value="HAM1"/>
    <property type="match status" value="1"/>
</dbReference>
<dbReference type="GO" id="GO:0035870">
    <property type="term" value="F:dITP diphosphatase activity"/>
    <property type="evidence" value="ECO:0007669"/>
    <property type="project" value="UniProtKB-UniRule"/>
</dbReference>
<dbReference type="InterPro" id="IPR002637">
    <property type="entry name" value="RdgB/HAM1"/>
</dbReference>
<dbReference type="EC" id="3.6.1.66" evidence="10"/>
<protein>
    <recommendedName>
        <fullName evidence="10">dITP/XTP pyrophosphatase</fullName>
        <ecNumber evidence="10">3.6.1.66</ecNumber>
    </recommendedName>
    <alternativeName>
        <fullName evidence="10">Non-canonical purine NTP pyrophosphatase</fullName>
    </alternativeName>
    <alternativeName>
        <fullName evidence="10">Non-standard purine NTP pyrophosphatase</fullName>
    </alternativeName>
    <alternativeName>
        <fullName evidence="10">Nucleoside-triphosphate diphosphatase</fullName>
    </alternativeName>
    <alternativeName>
        <fullName evidence="10">Nucleoside-triphosphate pyrophosphatase</fullName>
        <shortName evidence="10">NTPase</shortName>
    </alternativeName>
</protein>
<feature type="binding site" evidence="10">
    <location>
        <position position="48"/>
    </location>
    <ligand>
        <name>Mg(2+)</name>
        <dbReference type="ChEBI" id="CHEBI:18420"/>
    </ligand>
</feature>
<name>A0A4D7QJD1_9HYPH</name>
<comment type="similarity">
    <text evidence="1 10">Belongs to the HAM1 NTPase family.</text>
</comment>
<keyword evidence="5 10" id="KW-0378">Hydrolase</keyword>
<organism evidence="11 12">
    <name type="scientific">Phreatobacter aquaticus</name>
    <dbReference type="NCBI Taxonomy" id="2570229"/>
    <lineage>
        <taxon>Bacteria</taxon>
        <taxon>Pseudomonadati</taxon>
        <taxon>Pseudomonadota</taxon>
        <taxon>Alphaproteobacteria</taxon>
        <taxon>Hyphomicrobiales</taxon>
        <taxon>Phreatobacteraceae</taxon>
        <taxon>Phreatobacter</taxon>
    </lineage>
</organism>
<dbReference type="InterPro" id="IPR029001">
    <property type="entry name" value="ITPase-like_fam"/>
</dbReference>
<evidence type="ECO:0000256" key="6">
    <source>
        <dbReference type="ARBA" id="ARBA00022842"/>
    </source>
</evidence>
<evidence type="ECO:0000256" key="9">
    <source>
        <dbReference type="ARBA" id="ARBA00052017"/>
    </source>
</evidence>
<dbReference type="RefSeq" id="WP_137098731.1">
    <property type="nucleotide sequence ID" value="NZ_CP039865.1"/>
</dbReference>
<dbReference type="OrthoDB" id="9807456at2"/>
<dbReference type="FunFam" id="3.90.950.10:FF:000001">
    <property type="entry name" value="dITP/XTP pyrophosphatase"/>
    <property type="match status" value="1"/>
</dbReference>
<feature type="binding site" evidence="10">
    <location>
        <begin position="162"/>
        <end position="165"/>
    </location>
    <ligand>
        <name>substrate</name>
    </ligand>
</feature>
<dbReference type="Gene3D" id="3.90.950.10">
    <property type="match status" value="1"/>
</dbReference>
<feature type="binding site" evidence="10">
    <location>
        <position position="78"/>
    </location>
    <ligand>
        <name>substrate</name>
    </ligand>
</feature>
<dbReference type="GO" id="GO:0000166">
    <property type="term" value="F:nucleotide binding"/>
    <property type="evidence" value="ECO:0007669"/>
    <property type="project" value="UniProtKB-KW"/>
</dbReference>
<comment type="cofactor">
    <cofactor evidence="10">
        <name>Mg(2+)</name>
        <dbReference type="ChEBI" id="CHEBI:18420"/>
    </cofactor>
    <text evidence="10">Binds 1 Mg(2+) ion per subunit.</text>
</comment>
<feature type="binding site" evidence="10">
    <location>
        <position position="77"/>
    </location>
    <ligand>
        <name>Mg(2+)</name>
        <dbReference type="ChEBI" id="CHEBI:18420"/>
    </ligand>
</feature>